<dbReference type="GO" id="GO:0008168">
    <property type="term" value="F:methyltransferase activity"/>
    <property type="evidence" value="ECO:0007669"/>
    <property type="project" value="UniProtKB-KW"/>
</dbReference>
<dbReference type="EMBL" id="PYMO01000003">
    <property type="protein sequence ID" value="PSU26417.1"/>
    <property type="molecule type" value="Genomic_DNA"/>
</dbReference>
<dbReference type="PANTHER" id="PTHR43861:SF1">
    <property type="entry name" value="TRANS-ACONITATE 2-METHYLTRANSFERASE"/>
    <property type="match status" value="1"/>
</dbReference>
<dbReference type="STRING" id="659.AYY26_06195"/>
<dbReference type="SUPFAM" id="SSF53335">
    <property type="entry name" value="S-adenosyl-L-methionine-dependent methyltransferases"/>
    <property type="match status" value="1"/>
</dbReference>
<dbReference type="GO" id="GO:0032259">
    <property type="term" value="P:methylation"/>
    <property type="evidence" value="ECO:0007669"/>
    <property type="project" value="UniProtKB-KW"/>
</dbReference>
<comment type="caution">
    <text evidence="5">The sequence shown here is derived from an EMBL/GenBank/DDBJ whole genome shotgun (WGS) entry which is preliminary data.</text>
</comment>
<dbReference type="PANTHER" id="PTHR43861">
    <property type="entry name" value="TRANS-ACONITATE 2-METHYLTRANSFERASE-RELATED"/>
    <property type="match status" value="1"/>
</dbReference>
<evidence type="ECO:0000256" key="1">
    <source>
        <dbReference type="ARBA" id="ARBA00022603"/>
    </source>
</evidence>
<evidence type="ECO:0000313" key="6">
    <source>
        <dbReference type="Proteomes" id="UP000241405"/>
    </source>
</evidence>
<name>A0A2T3JNZ7_PHOPO</name>
<keyword evidence="1 5" id="KW-0489">Methyltransferase</keyword>
<dbReference type="InterPro" id="IPR029063">
    <property type="entry name" value="SAM-dependent_MTases_sf"/>
</dbReference>
<dbReference type="CDD" id="cd02440">
    <property type="entry name" value="AdoMet_MTases"/>
    <property type="match status" value="1"/>
</dbReference>
<dbReference type="Proteomes" id="UP000241618">
    <property type="component" value="Unassembled WGS sequence"/>
</dbReference>
<dbReference type="InterPro" id="IPR041698">
    <property type="entry name" value="Methyltransf_25"/>
</dbReference>
<dbReference type="Pfam" id="PF13649">
    <property type="entry name" value="Methyltransf_25"/>
    <property type="match status" value="1"/>
</dbReference>
<proteinExistence type="predicted"/>
<dbReference type="Proteomes" id="UP000241405">
    <property type="component" value="Unassembled WGS sequence"/>
</dbReference>
<dbReference type="AlphaFoldDB" id="A0A2T3JNZ7"/>
<feature type="domain" description="Methyltransferase" evidence="3">
    <location>
        <begin position="45"/>
        <end position="135"/>
    </location>
</feature>
<reference evidence="6 7" key="1">
    <citation type="submission" date="2018-03" db="EMBL/GenBank/DDBJ databases">
        <title>Whole genome sequencing of Histamine producing bacteria.</title>
        <authorList>
            <person name="Butler K."/>
        </authorList>
    </citation>
    <scope>NUCLEOTIDE SEQUENCE [LARGE SCALE GENOMIC DNA]</scope>
    <source>
        <strain evidence="5 7">FS-6.1</strain>
        <strain evidence="4 6">FS-6.2</strain>
    </source>
</reference>
<dbReference type="Gene3D" id="2.20.130.10">
    <property type="entry name" value="CAC2371-like domains"/>
    <property type="match status" value="1"/>
</dbReference>
<organism evidence="5 7">
    <name type="scientific">Photobacterium phosphoreum</name>
    <dbReference type="NCBI Taxonomy" id="659"/>
    <lineage>
        <taxon>Bacteria</taxon>
        <taxon>Pseudomonadati</taxon>
        <taxon>Pseudomonadota</taxon>
        <taxon>Gammaproteobacteria</taxon>
        <taxon>Vibrionales</taxon>
        <taxon>Vibrionaceae</taxon>
        <taxon>Photobacterium</taxon>
    </lineage>
</organism>
<sequence length="261" mass="29919">MSYNALYTDLSGYYDLMCADIDYQEQSNCIRRLHQLFGNQGTHYLDLACGTGPHVEHFIGYGYQASGLDINQPMLNIAQQRCPQATFVQHDMCNFTVDAPLDLITCFLYSLHYNANIEKLMQCIESAFNALSQDGVFCFNAVDKDKIDNSSFVRHTTEFEDSHFMFQSGWHYSGNGENQQLQLQIEKTCDNVTQSWRDNHPMVAINFDQLQQLLTPFFDVTMFEHSYDKIVPWNGQSGNAIFVCVKKENTIINHVIDQQAA</sequence>
<dbReference type="RefSeq" id="WP_107190520.1">
    <property type="nucleotide sequence ID" value="NZ_PYMN01000015.1"/>
</dbReference>
<dbReference type="EMBL" id="PYMP01000013">
    <property type="protein sequence ID" value="PSU50764.1"/>
    <property type="molecule type" value="Genomic_DNA"/>
</dbReference>
<protein>
    <submittedName>
        <fullName evidence="5">SAM-dependent methyltransferase</fullName>
    </submittedName>
</protein>
<evidence type="ECO:0000313" key="7">
    <source>
        <dbReference type="Proteomes" id="UP000241618"/>
    </source>
</evidence>
<gene>
    <name evidence="5" type="ORF">C9J18_14035</name>
    <name evidence="4" type="ORF">CTM96_05235</name>
</gene>
<evidence type="ECO:0000313" key="5">
    <source>
        <dbReference type="EMBL" id="PSU50764.1"/>
    </source>
</evidence>
<dbReference type="Gene3D" id="3.40.50.150">
    <property type="entry name" value="Vaccinia Virus protein VP39"/>
    <property type="match status" value="1"/>
</dbReference>
<evidence type="ECO:0000256" key="2">
    <source>
        <dbReference type="ARBA" id="ARBA00022679"/>
    </source>
</evidence>
<keyword evidence="6" id="KW-1185">Reference proteome</keyword>
<keyword evidence="2 5" id="KW-0808">Transferase</keyword>
<evidence type="ECO:0000259" key="3">
    <source>
        <dbReference type="Pfam" id="PF13649"/>
    </source>
</evidence>
<accession>A0A2T3JNZ7</accession>
<evidence type="ECO:0000313" key="4">
    <source>
        <dbReference type="EMBL" id="PSU26417.1"/>
    </source>
</evidence>